<dbReference type="OrthoDB" id="2409360at2759"/>
<accession>A0A9W4WTA6</accession>
<dbReference type="Proteomes" id="UP001153678">
    <property type="component" value="Unassembled WGS sequence"/>
</dbReference>
<keyword evidence="2" id="KW-1185">Reference proteome</keyword>
<name>A0A9W4WTA6_9GLOM</name>
<proteinExistence type="predicted"/>
<dbReference type="GO" id="GO:0006402">
    <property type="term" value="P:mRNA catabolic process"/>
    <property type="evidence" value="ECO:0007669"/>
    <property type="project" value="TreeGrafter"/>
</dbReference>
<dbReference type="EMBL" id="CAMKVN010003682">
    <property type="protein sequence ID" value="CAI2185351.1"/>
    <property type="molecule type" value="Genomic_DNA"/>
</dbReference>
<dbReference type="GO" id="GO:0016075">
    <property type="term" value="P:rRNA catabolic process"/>
    <property type="evidence" value="ECO:0007669"/>
    <property type="project" value="TreeGrafter"/>
</dbReference>
<dbReference type="InterPro" id="IPR003477">
    <property type="entry name" value="PemK-like"/>
</dbReference>
<evidence type="ECO:0000313" key="2">
    <source>
        <dbReference type="Proteomes" id="UP001153678"/>
    </source>
</evidence>
<dbReference type="SUPFAM" id="SSF50118">
    <property type="entry name" value="Cell growth inhibitor/plasmid maintenance toxic component"/>
    <property type="match status" value="1"/>
</dbReference>
<evidence type="ECO:0000313" key="1">
    <source>
        <dbReference type="EMBL" id="CAI2185351.1"/>
    </source>
</evidence>
<dbReference type="GO" id="GO:0003677">
    <property type="term" value="F:DNA binding"/>
    <property type="evidence" value="ECO:0007669"/>
    <property type="project" value="InterPro"/>
</dbReference>
<dbReference type="AlphaFoldDB" id="A0A9W4WTA6"/>
<organism evidence="1 2">
    <name type="scientific">Funneliformis geosporum</name>
    <dbReference type="NCBI Taxonomy" id="1117311"/>
    <lineage>
        <taxon>Eukaryota</taxon>
        <taxon>Fungi</taxon>
        <taxon>Fungi incertae sedis</taxon>
        <taxon>Mucoromycota</taxon>
        <taxon>Glomeromycotina</taxon>
        <taxon>Glomeromycetes</taxon>
        <taxon>Glomerales</taxon>
        <taxon>Glomeraceae</taxon>
        <taxon>Funneliformis</taxon>
    </lineage>
</organism>
<gene>
    <name evidence="1" type="ORF">FWILDA_LOCUS12033</name>
</gene>
<reference evidence="1" key="1">
    <citation type="submission" date="2022-08" db="EMBL/GenBank/DDBJ databases">
        <authorList>
            <person name="Kallberg Y."/>
            <person name="Tangrot J."/>
            <person name="Rosling A."/>
        </authorList>
    </citation>
    <scope>NUCLEOTIDE SEQUENCE</scope>
    <source>
        <strain evidence="1">Wild A</strain>
    </source>
</reference>
<comment type="caution">
    <text evidence="1">The sequence shown here is derived from an EMBL/GenBank/DDBJ whole genome shotgun (WGS) entry which is preliminary data.</text>
</comment>
<sequence length="173" mass="20155">MEKQNLTIKISVDTYHQLRSDIGRGNISQFIENLVNRELGSSEKRIEQEYKECYTNPRMLKEAKQWEKAGIEIDLPDSNGRELKEIHPCLVISNDRQNFASPLITVIPITSLKESDKVFSFQVSIKLKKESVLLVDQIQTIDRNKFKDKITEIKENLLEEVEKKIHFVLALRN</sequence>
<dbReference type="PANTHER" id="PTHR33988">
    <property type="entry name" value="ENDORIBONUCLEASE MAZF-RELATED"/>
    <property type="match status" value="1"/>
</dbReference>
<dbReference type="Pfam" id="PF02452">
    <property type="entry name" value="PemK_toxin"/>
    <property type="match status" value="1"/>
</dbReference>
<dbReference type="InterPro" id="IPR011067">
    <property type="entry name" value="Plasmid_toxin/cell-grow_inhib"/>
</dbReference>
<protein>
    <submittedName>
        <fullName evidence="1">4389_t:CDS:1</fullName>
    </submittedName>
</protein>
<dbReference type="Gene3D" id="2.30.30.110">
    <property type="match status" value="1"/>
</dbReference>
<dbReference type="GO" id="GO:0004521">
    <property type="term" value="F:RNA endonuclease activity"/>
    <property type="evidence" value="ECO:0007669"/>
    <property type="project" value="TreeGrafter"/>
</dbReference>